<keyword evidence="3" id="KW-1185">Reference proteome</keyword>
<evidence type="ECO:0000313" key="2">
    <source>
        <dbReference type="EMBL" id="KAL1272666.1"/>
    </source>
</evidence>
<proteinExistence type="predicted"/>
<dbReference type="EMBL" id="JAYMGO010000006">
    <property type="protein sequence ID" value="KAL1272666.1"/>
    <property type="molecule type" value="Genomic_DNA"/>
</dbReference>
<feature type="region of interest" description="Disordered" evidence="1">
    <location>
        <begin position="50"/>
        <end position="75"/>
    </location>
</feature>
<comment type="caution">
    <text evidence="2">The sequence shown here is derived from an EMBL/GenBank/DDBJ whole genome shotgun (WGS) entry which is preliminary data.</text>
</comment>
<accession>A0ABR3N6Y8</accession>
<reference evidence="2 3" key="1">
    <citation type="submission" date="2023-09" db="EMBL/GenBank/DDBJ databases">
        <authorList>
            <person name="Wang M."/>
        </authorList>
    </citation>
    <scope>NUCLEOTIDE SEQUENCE [LARGE SCALE GENOMIC DNA]</scope>
    <source>
        <strain evidence="2">GT-2023</strain>
        <tissue evidence="2">Liver</tissue>
    </source>
</reference>
<organism evidence="2 3">
    <name type="scientific">Cirrhinus molitorella</name>
    <name type="common">mud carp</name>
    <dbReference type="NCBI Taxonomy" id="172907"/>
    <lineage>
        <taxon>Eukaryota</taxon>
        <taxon>Metazoa</taxon>
        <taxon>Chordata</taxon>
        <taxon>Craniata</taxon>
        <taxon>Vertebrata</taxon>
        <taxon>Euteleostomi</taxon>
        <taxon>Actinopterygii</taxon>
        <taxon>Neopterygii</taxon>
        <taxon>Teleostei</taxon>
        <taxon>Ostariophysi</taxon>
        <taxon>Cypriniformes</taxon>
        <taxon>Cyprinidae</taxon>
        <taxon>Labeoninae</taxon>
        <taxon>Labeonini</taxon>
        <taxon>Cirrhinus</taxon>
    </lineage>
</organism>
<evidence type="ECO:0000313" key="3">
    <source>
        <dbReference type="Proteomes" id="UP001558613"/>
    </source>
</evidence>
<gene>
    <name evidence="2" type="ORF">QQF64_028528</name>
</gene>
<protein>
    <submittedName>
        <fullName evidence="2">Uncharacterized protein</fullName>
    </submittedName>
</protein>
<evidence type="ECO:0000256" key="1">
    <source>
        <dbReference type="SAM" id="MobiDB-lite"/>
    </source>
</evidence>
<dbReference type="Proteomes" id="UP001558613">
    <property type="component" value="Unassembled WGS sequence"/>
</dbReference>
<name>A0ABR3N6Y8_9TELE</name>
<sequence>MSHQPKQRRHAHSTVFDPLLEENPPYRLIHGLAIKSARDGLQSCYSQRNSLASRRLAPPEARPPRVRGCGAAGRGARRPLCGLRCRGSGRVFSAC</sequence>